<dbReference type="GO" id="GO:0003700">
    <property type="term" value="F:DNA-binding transcription factor activity"/>
    <property type="evidence" value="ECO:0007669"/>
    <property type="project" value="InterPro"/>
</dbReference>
<dbReference type="InterPro" id="IPR036388">
    <property type="entry name" value="WH-like_DNA-bd_sf"/>
</dbReference>
<reference evidence="2" key="1">
    <citation type="submission" date="2022-07" db="EMBL/GenBank/DDBJ databases">
        <authorList>
            <consortium name="DAFM: The Division of Animal and Food Microbiology"/>
        </authorList>
    </citation>
    <scope>NUCLEOTIDE SEQUENCE</scope>
    <source>
        <strain evidence="2">19MO01SH01-2</strain>
    </source>
</reference>
<dbReference type="InterPro" id="IPR011517">
    <property type="entry name" value="RNA_pol_sigma70_ECF-like"/>
</dbReference>
<dbReference type="InterPro" id="IPR013325">
    <property type="entry name" value="RNA_pol_sigma_r2"/>
</dbReference>
<feature type="domain" description="RNA polymerase sigma-70 ECF-like HTH" evidence="1">
    <location>
        <begin position="10"/>
        <end position="185"/>
    </location>
</feature>
<dbReference type="RefSeq" id="WP_110714151.1">
    <property type="nucleotide sequence ID" value="NZ_CP029773.1"/>
</dbReference>
<dbReference type="InterPro" id="IPR013324">
    <property type="entry name" value="RNA_pol_sigma_r3/r4-like"/>
</dbReference>
<proteinExistence type="predicted"/>
<organism evidence="2 3">
    <name type="scientific">Stenotrophomonas maltophilia</name>
    <name type="common">Pseudomonas maltophilia</name>
    <name type="synonym">Xanthomonas maltophilia</name>
    <dbReference type="NCBI Taxonomy" id="40324"/>
    <lineage>
        <taxon>Bacteria</taxon>
        <taxon>Pseudomonadati</taxon>
        <taxon>Pseudomonadota</taxon>
        <taxon>Gammaproteobacteria</taxon>
        <taxon>Lysobacterales</taxon>
        <taxon>Lysobacteraceae</taxon>
        <taxon>Stenotrophomonas</taxon>
        <taxon>Stenotrophomonas maltophilia group</taxon>
    </lineage>
</organism>
<name>A0AAI9C4E3_STEMA</name>
<dbReference type="InterPro" id="IPR053812">
    <property type="entry name" value="HTH_Sigma70_ECF-like"/>
</dbReference>
<accession>A0AAI9C4E3</accession>
<dbReference type="Proteomes" id="UP001218208">
    <property type="component" value="Unassembled WGS sequence"/>
</dbReference>
<dbReference type="GO" id="GO:0006352">
    <property type="term" value="P:DNA-templated transcription initiation"/>
    <property type="evidence" value="ECO:0007669"/>
    <property type="project" value="InterPro"/>
</dbReference>
<evidence type="ECO:0000259" key="1">
    <source>
        <dbReference type="Pfam" id="PF07638"/>
    </source>
</evidence>
<dbReference type="EMBL" id="ABLOJW010000023">
    <property type="protein sequence ID" value="EKT4094124.1"/>
    <property type="molecule type" value="Genomic_DNA"/>
</dbReference>
<comment type="caution">
    <text evidence="2">The sequence shown here is derived from an EMBL/GenBank/DDBJ whole genome shotgun (WGS) entry which is preliminary data.</text>
</comment>
<dbReference type="SUPFAM" id="SSF88946">
    <property type="entry name" value="Sigma2 domain of RNA polymerase sigma factors"/>
    <property type="match status" value="1"/>
</dbReference>
<sequence>MNDTLPPAEGITHLLARWQDGEAPASDTLARLVYDELHQIAVRSLARGVADGFQPTELVNEAWMRLSAREHGFASRGHFYAVASLQMRHLLVDLARMRDRGKRRGQQVTLTVKLVDPGVQPVDLLSIAEAFDELARLDARKARAFAMTELVGLTVAETANLLDISIPTAERDLRFVRVWLAARLSSC</sequence>
<dbReference type="AlphaFoldDB" id="A0AAI9C4E3"/>
<evidence type="ECO:0000313" key="2">
    <source>
        <dbReference type="EMBL" id="EKT4094124.1"/>
    </source>
</evidence>
<dbReference type="Pfam" id="PF07638">
    <property type="entry name" value="Sigma70_ECF"/>
    <property type="match status" value="1"/>
</dbReference>
<gene>
    <name evidence="2" type="ORF">QEG23_003676</name>
</gene>
<dbReference type="SUPFAM" id="SSF88659">
    <property type="entry name" value="Sigma3 and sigma4 domains of RNA polymerase sigma factors"/>
    <property type="match status" value="1"/>
</dbReference>
<protein>
    <submittedName>
        <fullName evidence="2">RNA polymerase subunit sigma-70</fullName>
    </submittedName>
</protein>
<dbReference type="Gene3D" id="1.10.10.10">
    <property type="entry name" value="Winged helix-like DNA-binding domain superfamily/Winged helix DNA-binding domain"/>
    <property type="match status" value="1"/>
</dbReference>
<evidence type="ECO:0000313" key="3">
    <source>
        <dbReference type="Proteomes" id="UP001218208"/>
    </source>
</evidence>
<dbReference type="NCBIfam" id="TIGR02999">
    <property type="entry name" value="Sig-70_X6"/>
    <property type="match status" value="1"/>
</dbReference>